<dbReference type="PANTHER" id="PTHR22911">
    <property type="entry name" value="ACYL-MALONYL CONDENSING ENZYME-RELATED"/>
    <property type="match status" value="1"/>
</dbReference>
<evidence type="ECO:0000256" key="2">
    <source>
        <dbReference type="SAM" id="Phobius"/>
    </source>
</evidence>
<feature type="transmembrane region" description="Helical" evidence="2">
    <location>
        <begin position="179"/>
        <end position="197"/>
    </location>
</feature>
<reference evidence="4 5" key="1">
    <citation type="submission" date="2019-01" db="EMBL/GenBank/DDBJ databases">
        <authorList>
            <person name="Brito A."/>
        </authorList>
    </citation>
    <scope>NUCLEOTIDE SEQUENCE [LARGE SCALE GENOMIC DNA]</scope>
    <source>
        <strain evidence="4">1</strain>
    </source>
</reference>
<evidence type="ECO:0000259" key="3">
    <source>
        <dbReference type="Pfam" id="PF00892"/>
    </source>
</evidence>
<feature type="transmembrane region" description="Helical" evidence="2">
    <location>
        <begin position="127"/>
        <end position="143"/>
    </location>
</feature>
<organism evidence="4 5">
    <name type="scientific">Hyella patelloides LEGE 07179</name>
    <dbReference type="NCBI Taxonomy" id="945734"/>
    <lineage>
        <taxon>Bacteria</taxon>
        <taxon>Bacillati</taxon>
        <taxon>Cyanobacteriota</taxon>
        <taxon>Cyanophyceae</taxon>
        <taxon>Pleurocapsales</taxon>
        <taxon>Hyellaceae</taxon>
        <taxon>Hyella</taxon>
    </lineage>
</organism>
<dbReference type="GO" id="GO:0016020">
    <property type="term" value="C:membrane"/>
    <property type="evidence" value="ECO:0007669"/>
    <property type="project" value="InterPro"/>
</dbReference>
<keyword evidence="2" id="KW-0812">Transmembrane</keyword>
<comment type="similarity">
    <text evidence="1">Belongs to the EamA transporter family.</text>
</comment>
<feature type="transmembrane region" description="Helical" evidence="2">
    <location>
        <begin position="240"/>
        <end position="262"/>
    </location>
</feature>
<dbReference type="RefSeq" id="WP_144866972.1">
    <property type="nucleotide sequence ID" value="NZ_LR213817.1"/>
</dbReference>
<evidence type="ECO:0000256" key="1">
    <source>
        <dbReference type="ARBA" id="ARBA00007362"/>
    </source>
</evidence>
<feature type="domain" description="EamA" evidence="3">
    <location>
        <begin position="24"/>
        <end position="165"/>
    </location>
</feature>
<feature type="transmembrane region" description="Helical" evidence="2">
    <location>
        <begin position="52"/>
        <end position="71"/>
    </location>
</feature>
<keyword evidence="2" id="KW-0472">Membrane</keyword>
<feature type="transmembrane region" description="Helical" evidence="2">
    <location>
        <begin position="295"/>
        <end position="311"/>
    </location>
</feature>
<feature type="transmembrane region" description="Helical" evidence="2">
    <location>
        <begin position="21"/>
        <end position="40"/>
    </location>
</feature>
<gene>
    <name evidence="4" type="ORF">H1P_580026</name>
</gene>
<feature type="transmembrane region" description="Helical" evidence="2">
    <location>
        <begin position="269"/>
        <end position="289"/>
    </location>
</feature>
<dbReference type="InterPro" id="IPR037185">
    <property type="entry name" value="EmrE-like"/>
</dbReference>
<dbReference type="PANTHER" id="PTHR22911:SF76">
    <property type="entry name" value="EAMA DOMAIN-CONTAINING PROTEIN"/>
    <property type="match status" value="1"/>
</dbReference>
<evidence type="ECO:0000313" key="5">
    <source>
        <dbReference type="Proteomes" id="UP000320055"/>
    </source>
</evidence>
<evidence type="ECO:0000313" key="4">
    <source>
        <dbReference type="EMBL" id="VEP17279.1"/>
    </source>
</evidence>
<dbReference type="EMBL" id="CAACVJ010000534">
    <property type="protein sequence ID" value="VEP17279.1"/>
    <property type="molecule type" value="Genomic_DNA"/>
</dbReference>
<dbReference type="OrthoDB" id="528577at2"/>
<feature type="transmembrane region" description="Helical" evidence="2">
    <location>
        <begin position="209"/>
        <end position="228"/>
    </location>
</feature>
<dbReference type="SUPFAM" id="SSF103481">
    <property type="entry name" value="Multidrug resistance efflux transporter EmrE"/>
    <property type="match status" value="2"/>
</dbReference>
<dbReference type="Proteomes" id="UP000320055">
    <property type="component" value="Unassembled WGS sequence"/>
</dbReference>
<protein>
    <submittedName>
        <fullName evidence="4">DMT(Drug/metabolite transporter) superfamily permease</fullName>
    </submittedName>
</protein>
<dbReference type="AlphaFoldDB" id="A0A563W0Q8"/>
<name>A0A563W0Q8_9CYAN</name>
<feature type="transmembrane region" description="Helical" evidence="2">
    <location>
        <begin position="92"/>
        <end position="115"/>
    </location>
</feature>
<feature type="transmembrane region" description="Helical" evidence="2">
    <location>
        <begin position="150"/>
        <end position="167"/>
    </location>
</feature>
<keyword evidence="5" id="KW-1185">Reference proteome</keyword>
<dbReference type="Pfam" id="PF00892">
    <property type="entry name" value="EamA"/>
    <property type="match status" value="2"/>
</dbReference>
<feature type="domain" description="EamA" evidence="3">
    <location>
        <begin position="178"/>
        <end position="310"/>
    </location>
</feature>
<sequence length="320" mass="34912">MRQKIQFFSSSLNAIAENIGYASIALITALTALSFTAILIKLSITEISPNATIFHRLWIASLVLWLWKSIIQEQKPQSEKVDKPQAIGDLSYQRSGLLVLIAVASTASVACWAWSLTQTSVANSTVLRNLTPLFTSLGGWLFLKVKFDRQFILGMILALFGAVAIGWDDLQLGTESLWGDSIALLSAFLYAIYLFAVEHLRNSLNTTTILLWRSALGALFIFPMVLFTEETLFPNSGQGWLILILLAIVSQVIGQGLLVYSLKQFSSGLVAIFLLSQPVLAALLAWGIFAESLTLFNGLAFVLVLGGIYLAQSSDSTAKA</sequence>
<dbReference type="InterPro" id="IPR000620">
    <property type="entry name" value="EamA_dom"/>
</dbReference>
<accession>A0A563W0Q8</accession>
<keyword evidence="2" id="KW-1133">Transmembrane helix</keyword>
<proteinExistence type="inferred from homology"/>